<comment type="caution">
    <text evidence="3">The sequence shown here is derived from an EMBL/GenBank/DDBJ whole genome shotgun (WGS) entry which is preliminary data.</text>
</comment>
<name>A0ABQ1IFQ8_9PROT</name>
<dbReference type="Gene3D" id="3.20.20.100">
    <property type="entry name" value="NADP-dependent oxidoreductase domain"/>
    <property type="match status" value="1"/>
</dbReference>
<dbReference type="PANTHER" id="PTHR43625:SF40">
    <property type="entry name" value="ALDO-KETO REDUCTASE YAKC [NADP(+)]"/>
    <property type="match status" value="1"/>
</dbReference>
<reference evidence="4" key="1">
    <citation type="journal article" date="2019" name="Int. J. Syst. Evol. Microbiol.">
        <title>The Global Catalogue of Microorganisms (GCM) 10K type strain sequencing project: providing services to taxonomists for standard genome sequencing and annotation.</title>
        <authorList>
            <consortium name="The Broad Institute Genomics Platform"/>
            <consortium name="The Broad Institute Genome Sequencing Center for Infectious Disease"/>
            <person name="Wu L."/>
            <person name="Ma J."/>
        </authorList>
    </citation>
    <scope>NUCLEOTIDE SEQUENCE [LARGE SCALE GENOMIC DNA]</scope>
    <source>
        <strain evidence="4">CGMCC 1.10188</strain>
    </source>
</reference>
<organism evidence="3 4">
    <name type="scientific">Tistrella bauzanensis</name>
    <dbReference type="NCBI Taxonomy" id="657419"/>
    <lineage>
        <taxon>Bacteria</taxon>
        <taxon>Pseudomonadati</taxon>
        <taxon>Pseudomonadota</taxon>
        <taxon>Alphaproteobacteria</taxon>
        <taxon>Geminicoccales</taxon>
        <taxon>Geminicoccaceae</taxon>
        <taxon>Tistrella</taxon>
    </lineage>
</organism>
<accession>A0ABQ1IFQ8</accession>
<dbReference type="InterPro" id="IPR036812">
    <property type="entry name" value="NAD(P)_OxRdtase_dom_sf"/>
</dbReference>
<sequence length="342" mass="36244">MTDMPSSIPAIRLGSQGPVVSAVGLGCMAMTGSYGPRDPGEAQRTLHHAIDRGITLIDTADMYGWGTNEALVGQAIRDRRDRVVLASKVGFVPPAGGTEGGRGIDGSPAHIGRAIEASLRRLGTDCIDLWYLHRVDPQVPIEDSVGAMADQVRKGHVRHLGLSEVSAITLSRAAKIFPIAAVQSEYSLWSRDPEDGLLGACHDLGTAFVAYGVLSRGALAGTLASAADLAPDDNRRNYPRFAADNLDRNLDLVRQLEAIARRLGISTAVLAIAWVLDRNRQPASPPIVPLFGASRPARIDDNLAALMVSLTDEDRAAISAAVPPGLVAGARYAPDRMAAIDR</sequence>
<dbReference type="EMBL" id="BMDZ01000015">
    <property type="protein sequence ID" value="GGB36329.1"/>
    <property type="molecule type" value="Genomic_DNA"/>
</dbReference>
<feature type="domain" description="NADP-dependent oxidoreductase" evidence="2">
    <location>
        <begin position="23"/>
        <end position="321"/>
    </location>
</feature>
<keyword evidence="1" id="KW-0560">Oxidoreductase</keyword>
<dbReference type="Proteomes" id="UP000603352">
    <property type="component" value="Unassembled WGS sequence"/>
</dbReference>
<dbReference type="PANTHER" id="PTHR43625">
    <property type="entry name" value="AFLATOXIN B1 ALDEHYDE REDUCTASE"/>
    <property type="match status" value="1"/>
</dbReference>
<dbReference type="SUPFAM" id="SSF51430">
    <property type="entry name" value="NAD(P)-linked oxidoreductase"/>
    <property type="match status" value="1"/>
</dbReference>
<dbReference type="InterPro" id="IPR023210">
    <property type="entry name" value="NADP_OxRdtase_dom"/>
</dbReference>
<evidence type="ECO:0000313" key="3">
    <source>
        <dbReference type="EMBL" id="GGB36329.1"/>
    </source>
</evidence>
<evidence type="ECO:0000256" key="1">
    <source>
        <dbReference type="ARBA" id="ARBA00023002"/>
    </source>
</evidence>
<dbReference type="RefSeq" id="WP_229707936.1">
    <property type="nucleotide sequence ID" value="NZ_BMDZ01000015.1"/>
</dbReference>
<evidence type="ECO:0000259" key="2">
    <source>
        <dbReference type="Pfam" id="PF00248"/>
    </source>
</evidence>
<dbReference type="Pfam" id="PF00248">
    <property type="entry name" value="Aldo_ket_red"/>
    <property type="match status" value="1"/>
</dbReference>
<gene>
    <name evidence="3" type="ORF">GCM10011505_17240</name>
</gene>
<evidence type="ECO:0000313" key="4">
    <source>
        <dbReference type="Proteomes" id="UP000603352"/>
    </source>
</evidence>
<dbReference type="InterPro" id="IPR050791">
    <property type="entry name" value="Aldo-Keto_reductase"/>
</dbReference>
<proteinExistence type="predicted"/>
<protein>
    <submittedName>
        <fullName evidence="3">Aldo/keto reductase</fullName>
    </submittedName>
</protein>
<keyword evidence="4" id="KW-1185">Reference proteome</keyword>